<sequence>MLVIVTMAAAVLIATLSLQRVTRQSQARRNQVKPQMALLLESAVGLAKVRLQANADYQGETWKIPAESGSLDLPAEIVIAVRPHDEQHDLKNIDIQVQLGDQTPRISRESLQLTLSLPSSEQNR</sequence>
<proteinExistence type="predicted"/>
<name>A0A368KIX7_9BACT</name>
<comment type="caution">
    <text evidence="1">The sequence shown here is derived from an EMBL/GenBank/DDBJ whole genome shotgun (WGS) entry which is preliminary data.</text>
</comment>
<accession>A0A368KIX7</accession>
<gene>
    <name evidence="1" type="ORF">DTL42_24375</name>
</gene>
<dbReference type="AlphaFoldDB" id="A0A368KIX7"/>
<organism evidence="1 2">
    <name type="scientific">Bremerella cremea</name>
    <dbReference type="NCBI Taxonomy" id="1031537"/>
    <lineage>
        <taxon>Bacteria</taxon>
        <taxon>Pseudomonadati</taxon>
        <taxon>Planctomycetota</taxon>
        <taxon>Planctomycetia</taxon>
        <taxon>Pirellulales</taxon>
        <taxon>Pirellulaceae</taxon>
        <taxon>Bremerella</taxon>
    </lineage>
</organism>
<dbReference type="EMBL" id="QPEX01000046">
    <property type="protein sequence ID" value="RCS40513.1"/>
    <property type="molecule type" value="Genomic_DNA"/>
</dbReference>
<dbReference type="Proteomes" id="UP000253562">
    <property type="component" value="Unassembled WGS sequence"/>
</dbReference>
<reference evidence="1 2" key="1">
    <citation type="submission" date="2018-07" db="EMBL/GenBank/DDBJ databases">
        <title>Comparative genomes isolates from brazilian mangrove.</title>
        <authorList>
            <person name="De Araujo J.E."/>
            <person name="Taketani R.G."/>
            <person name="Silva M.C.P."/>
            <person name="Lourenco M.V."/>
            <person name="Oliveira V.M."/>
            <person name="Andreote F.D."/>
        </authorList>
    </citation>
    <scope>NUCLEOTIDE SEQUENCE [LARGE SCALE GENOMIC DNA]</scope>
    <source>
        <strain evidence="1 2">HEX PRIS-MGV</strain>
    </source>
</reference>
<evidence type="ECO:0000313" key="1">
    <source>
        <dbReference type="EMBL" id="RCS40513.1"/>
    </source>
</evidence>
<evidence type="ECO:0000313" key="2">
    <source>
        <dbReference type="Proteomes" id="UP000253562"/>
    </source>
</evidence>
<protein>
    <submittedName>
        <fullName evidence="1">Uncharacterized protein</fullName>
    </submittedName>
</protein>